<accession>W9R565</accession>
<name>W9R565_9ROSA</name>
<evidence type="ECO:0000313" key="2">
    <source>
        <dbReference type="Proteomes" id="UP000030645"/>
    </source>
</evidence>
<proteinExistence type="predicted"/>
<organism evidence="1 2">
    <name type="scientific">Morus notabilis</name>
    <dbReference type="NCBI Taxonomy" id="981085"/>
    <lineage>
        <taxon>Eukaryota</taxon>
        <taxon>Viridiplantae</taxon>
        <taxon>Streptophyta</taxon>
        <taxon>Embryophyta</taxon>
        <taxon>Tracheophyta</taxon>
        <taxon>Spermatophyta</taxon>
        <taxon>Magnoliopsida</taxon>
        <taxon>eudicotyledons</taxon>
        <taxon>Gunneridae</taxon>
        <taxon>Pentapetalae</taxon>
        <taxon>rosids</taxon>
        <taxon>fabids</taxon>
        <taxon>Rosales</taxon>
        <taxon>Moraceae</taxon>
        <taxon>Moreae</taxon>
        <taxon>Morus</taxon>
    </lineage>
</organism>
<dbReference type="EMBL" id="KE344611">
    <property type="protein sequence ID" value="EXB70682.1"/>
    <property type="molecule type" value="Genomic_DNA"/>
</dbReference>
<dbReference type="AlphaFoldDB" id="W9R565"/>
<keyword evidence="2" id="KW-1185">Reference proteome</keyword>
<protein>
    <submittedName>
        <fullName evidence="1">Uncharacterized protein</fullName>
    </submittedName>
</protein>
<dbReference type="Proteomes" id="UP000030645">
    <property type="component" value="Unassembled WGS sequence"/>
</dbReference>
<sequence>MLMKYGKFSSDIYDRQNISTYAEVEIDGGGDIYTEERPEEDVVILMKELFSVENGVLEA</sequence>
<evidence type="ECO:0000313" key="1">
    <source>
        <dbReference type="EMBL" id="EXB70682.1"/>
    </source>
</evidence>
<reference evidence="2" key="1">
    <citation type="submission" date="2013-01" db="EMBL/GenBank/DDBJ databases">
        <title>Draft Genome Sequence of a Mulberry Tree, Morus notabilis C.K. Schneid.</title>
        <authorList>
            <person name="He N."/>
            <person name="Zhao S."/>
        </authorList>
    </citation>
    <scope>NUCLEOTIDE SEQUENCE</scope>
</reference>
<gene>
    <name evidence="1" type="ORF">L484_023868</name>
</gene>